<evidence type="ECO:0000313" key="3">
    <source>
        <dbReference type="EMBL" id="KAI1698307.1"/>
    </source>
</evidence>
<protein>
    <submittedName>
        <fullName evidence="3">Uncharacterized protein</fullName>
    </submittedName>
</protein>
<feature type="region of interest" description="Disordered" evidence="2">
    <location>
        <begin position="1"/>
        <end position="82"/>
    </location>
</feature>
<dbReference type="EMBL" id="JAKKPZ010000224">
    <property type="protein sequence ID" value="KAI1698307.1"/>
    <property type="molecule type" value="Genomic_DNA"/>
</dbReference>
<accession>A0AAD4QYJ3</accession>
<evidence type="ECO:0000256" key="1">
    <source>
        <dbReference type="SAM" id="Coils"/>
    </source>
</evidence>
<evidence type="ECO:0000256" key="2">
    <source>
        <dbReference type="SAM" id="MobiDB-lite"/>
    </source>
</evidence>
<feature type="compositionally biased region" description="Polar residues" evidence="2">
    <location>
        <begin position="18"/>
        <end position="33"/>
    </location>
</feature>
<keyword evidence="1" id="KW-0175">Coiled coil</keyword>
<reference evidence="3" key="1">
    <citation type="submission" date="2022-01" db="EMBL/GenBank/DDBJ databases">
        <title>Genome Sequence Resource for Two Populations of Ditylenchus destructor, the Migratory Endoparasitic Phytonematode.</title>
        <authorList>
            <person name="Zhang H."/>
            <person name="Lin R."/>
            <person name="Xie B."/>
        </authorList>
    </citation>
    <scope>NUCLEOTIDE SEQUENCE</scope>
    <source>
        <strain evidence="3">BazhouSP</strain>
    </source>
</reference>
<dbReference type="SUPFAM" id="SSF57997">
    <property type="entry name" value="Tropomyosin"/>
    <property type="match status" value="1"/>
</dbReference>
<dbReference type="Proteomes" id="UP001201812">
    <property type="component" value="Unassembled WGS sequence"/>
</dbReference>
<feature type="region of interest" description="Disordered" evidence="2">
    <location>
        <begin position="643"/>
        <end position="664"/>
    </location>
</feature>
<feature type="coiled-coil region" evidence="1">
    <location>
        <begin position="227"/>
        <end position="548"/>
    </location>
</feature>
<comment type="caution">
    <text evidence="3">The sequence shown here is derived from an EMBL/GenBank/DDBJ whole genome shotgun (WGS) entry which is preliminary data.</text>
</comment>
<sequence length="714" mass="81641">MANTSNILLPDLPETQEHGLNQSQSSAFQSGTAQRRLPEANPRNAPGKEREIAERVNAHVTTLSEAETNPEPLLQENRNLKDSLRRSENAVYKLQSKLEESETHKNYWKKVKEDAEKKAQTAQESLENSKKSLTKDVLRLQRMLSNSEHKAKDLADKISRLEAQIERQKTEKAQSEARTLEQQTAENAGLRNAGLKLLNFLNDLKTAQNVSGREICQASNQSAVAGNEQLNSINEKLRMEMNSMKAKLGTIENQTRESTERERHLNRLLTEATASEAALKKEIAQLKTSLESTESKFTELEARHSTLETEAQAAQDSLLNSIIELTEENLRLQRLLSDAEHNAKEFGDEISTLEAQIELQKSQEAQAESRIAALERQLAEKSDLETENLKLREATENAQSKITSYEGRFSAMTLQKSRTEASMRTLEAEIRRLSDINSRSEENFLELSQKNAGLKQENLKLQDLFRNSDDIRIGFEKLATEAMAKTKELQIENDRMKIEIWELSLEKSKYDAKFREMEKVKSEADKKIRELTDLKAKADGNLAEFEEKQAMFFAIMKKTEKKMADADKNRSLVTALRSELEDARAKEVLWEEAKKTFYSLEALLEEIWARMRLSKVEESKFLELRKQMWDNFSVEEEDIWPSTSSTKIRRETSGTPEPCSSTSNQVSIVNDEGWLWQEALSLFSDPMADMETDEFSRSDVLEEIGQLIFRIVFL</sequence>
<feature type="compositionally biased region" description="Polar residues" evidence="2">
    <location>
        <begin position="653"/>
        <end position="664"/>
    </location>
</feature>
<proteinExistence type="predicted"/>
<feature type="compositionally biased region" description="Basic and acidic residues" evidence="2">
    <location>
        <begin position="46"/>
        <end position="57"/>
    </location>
</feature>
<evidence type="ECO:0000313" key="4">
    <source>
        <dbReference type="Proteomes" id="UP001201812"/>
    </source>
</evidence>
<keyword evidence="4" id="KW-1185">Reference proteome</keyword>
<name>A0AAD4QYJ3_9BILA</name>
<organism evidence="3 4">
    <name type="scientific">Ditylenchus destructor</name>
    <dbReference type="NCBI Taxonomy" id="166010"/>
    <lineage>
        <taxon>Eukaryota</taxon>
        <taxon>Metazoa</taxon>
        <taxon>Ecdysozoa</taxon>
        <taxon>Nematoda</taxon>
        <taxon>Chromadorea</taxon>
        <taxon>Rhabditida</taxon>
        <taxon>Tylenchina</taxon>
        <taxon>Tylenchomorpha</taxon>
        <taxon>Sphaerularioidea</taxon>
        <taxon>Anguinidae</taxon>
        <taxon>Anguininae</taxon>
        <taxon>Ditylenchus</taxon>
    </lineage>
</organism>
<dbReference type="AlphaFoldDB" id="A0AAD4QYJ3"/>
<feature type="coiled-coil region" evidence="1">
    <location>
        <begin position="112"/>
        <end position="183"/>
    </location>
</feature>
<gene>
    <name evidence="3" type="ORF">DdX_17978</name>
</gene>